<dbReference type="PANTHER" id="PTHR45803:SF5">
    <property type="entry name" value="SOX100B"/>
    <property type="match status" value="1"/>
</dbReference>
<comment type="caution">
    <text evidence="9">The sequence shown here is derived from an EMBL/GenBank/DDBJ whole genome shotgun (WGS) entry which is preliminary data.</text>
</comment>
<evidence type="ECO:0000256" key="5">
    <source>
        <dbReference type="ARBA" id="ARBA00023242"/>
    </source>
</evidence>
<dbReference type="InterPro" id="IPR009071">
    <property type="entry name" value="HMG_box_dom"/>
</dbReference>
<keyword evidence="3 6" id="KW-0238">DNA-binding</keyword>
<dbReference type="GO" id="GO:0005634">
    <property type="term" value="C:nucleus"/>
    <property type="evidence" value="ECO:0007669"/>
    <property type="project" value="UniProtKB-SubCell"/>
</dbReference>
<feature type="region of interest" description="Disordered" evidence="7">
    <location>
        <begin position="328"/>
        <end position="401"/>
    </location>
</feature>
<keyword evidence="2" id="KW-0805">Transcription regulation</keyword>
<sequence>MSDLLENFSIEDLLTPTAEQSSSTISLPDLDLSNTDLNFAFSDLPDIPDDLSLPSIDSSVSSYFDSSFDSDTGLFNNSGSSFNSFASSNIGQFPPQQFMPMYPQYPVPTNAFGYQPPPGFMLVPAPDYYVQQPMMQPPFQMPMQNPGFTFAPAPDAPTFPSFDLEPEPMSGVSVSTPVRRSRRTAGKKTSFDDTPCPSPAPVKRQKVSRHKKADKPEKIEKPAFELKAPMSVLTAESESPIKNMLEFASRSTALRLSEAKKTGKIPRPSNSFVCYRSAYADRIKEWASEDNHQGVSRIAGASWKLEPDDVRNFYIQCAELDRANHAKAFPSYKFKPKQKSTSRSARSPSPDESDDEPTPKANKSKKLAPRPSKNDSDDEMASLFGDSPSSSPLKYNLRRRS</sequence>
<feature type="compositionally biased region" description="Basic residues" evidence="7">
    <location>
        <begin position="203"/>
        <end position="213"/>
    </location>
</feature>
<dbReference type="CDD" id="cd01389">
    <property type="entry name" value="HMG-box_ROX1-like"/>
    <property type="match status" value="1"/>
</dbReference>
<feature type="domain" description="HMG box" evidence="8">
    <location>
        <begin position="265"/>
        <end position="333"/>
    </location>
</feature>
<gene>
    <name evidence="9" type="ORF">KCU76_g677</name>
</gene>
<evidence type="ECO:0000256" key="2">
    <source>
        <dbReference type="ARBA" id="ARBA00023015"/>
    </source>
</evidence>
<dbReference type="Pfam" id="PF00505">
    <property type="entry name" value="HMG_box"/>
    <property type="match status" value="1"/>
</dbReference>
<dbReference type="Proteomes" id="UP000779574">
    <property type="component" value="Unassembled WGS sequence"/>
</dbReference>
<dbReference type="AlphaFoldDB" id="A0A9P8EXD5"/>
<reference evidence="9" key="1">
    <citation type="journal article" date="2021" name="J Fungi (Basel)">
        <title>Virulence traits and population genomics of the black yeast Aureobasidium melanogenum.</title>
        <authorList>
            <person name="Cernosa A."/>
            <person name="Sun X."/>
            <person name="Gostincar C."/>
            <person name="Fang C."/>
            <person name="Gunde-Cimerman N."/>
            <person name="Song Z."/>
        </authorList>
    </citation>
    <scope>NUCLEOTIDE SEQUENCE</scope>
    <source>
        <strain evidence="9">EXF-9911</strain>
    </source>
</reference>
<protein>
    <recommendedName>
        <fullName evidence="8">HMG box domain-containing protein</fullName>
    </recommendedName>
</protein>
<dbReference type="InterPro" id="IPR036910">
    <property type="entry name" value="HMG_box_dom_sf"/>
</dbReference>
<keyword evidence="4" id="KW-0804">Transcription</keyword>
<dbReference type="InterPro" id="IPR050917">
    <property type="entry name" value="SOX_TF"/>
</dbReference>
<comment type="subcellular location">
    <subcellularLocation>
        <location evidence="1">Nucleus</location>
    </subcellularLocation>
</comment>
<evidence type="ECO:0000259" key="8">
    <source>
        <dbReference type="PROSITE" id="PS50118"/>
    </source>
</evidence>
<evidence type="ECO:0000256" key="7">
    <source>
        <dbReference type="SAM" id="MobiDB-lite"/>
    </source>
</evidence>
<evidence type="ECO:0000256" key="6">
    <source>
        <dbReference type="PROSITE-ProRule" id="PRU00267"/>
    </source>
</evidence>
<evidence type="ECO:0000313" key="10">
    <source>
        <dbReference type="Proteomes" id="UP000779574"/>
    </source>
</evidence>
<dbReference type="EMBL" id="JAHFXF010000014">
    <property type="protein sequence ID" value="KAG9700543.1"/>
    <property type="molecule type" value="Genomic_DNA"/>
</dbReference>
<dbReference type="SMART" id="SM00398">
    <property type="entry name" value="HMG"/>
    <property type="match status" value="1"/>
</dbReference>
<dbReference type="GO" id="GO:0000978">
    <property type="term" value="F:RNA polymerase II cis-regulatory region sequence-specific DNA binding"/>
    <property type="evidence" value="ECO:0007669"/>
    <property type="project" value="TreeGrafter"/>
</dbReference>
<dbReference type="SUPFAM" id="SSF47095">
    <property type="entry name" value="HMG-box"/>
    <property type="match status" value="1"/>
</dbReference>
<evidence type="ECO:0000313" key="9">
    <source>
        <dbReference type="EMBL" id="KAG9700543.1"/>
    </source>
</evidence>
<proteinExistence type="predicted"/>
<dbReference type="GO" id="GO:0000981">
    <property type="term" value="F:DNA-binding transcription factor activity, RNA polymerase II-specific"/>
    <property type="evidence" value="ECO:0007669"/>
    <property type="project" value="TreeGrafter"/>
</dbReference>
<evidence type="ECO:0000256" key="3">
    <source>
        <dbReference type="ARBA" id="ARBA00023125"/>
    </source>
</evidence>
<feature type="region of interest" description="Disordered" evidence="7">
    <location>
        <begin position="162"/>
        <end position="216"/>
    </location>
</feature>
<dbReference type="OrthoDB" id="2307332at2759"/>
<dbReference type="Gene3D" id="1.10.30.10">
    <property type="entry name" value="High mobility group box domain"/>
    <property type="match status" value="1"/>
</dbReference>
<dbReference type="PROSITE" id="PS50118">
    <property type="entry name" value="HMG_BOX_2"/>
    <property type="match status" value="1"/>
</dbReference>
<keyword evidence="5 6" id="KW-0539">Nucleus</keyword>
<evidence type="ECO:0000256" key="4">
    <source>
        <dbReference type="ARBA" id="ARBA00023163"/>
    </source>
</evidence>
<reference evidence="9" key="2">
    <citation type="submission" date="2021-08" db="EMBL/GenBank/DDBJ databases">
        <authorList>
            <person name="Gostincar C."/>
            <person name="Sun X."/>
            <person name="Song Z."/>
            <person name="Gunde-Cimerman N."/>
        </authorList>
    </citation>
    <scope>NUCLEOTIDE SEQUENCE</scope>
    <source>
        <strain evidence="9">EXF-9911</strain>
    </source>
</reference>
<evidence type="ECO:0000256" key="1">
    <source>
        <dbReference type="ARBA" id="ARBA00004123"/>
    </source>
</evidence>
<name>A0A9P8EXD5_AURME</name>
<feature type="DNA-binding region" description="HMG box" evidence="6">
    <location>
        <begin position="265"/>
        <end position="333"/>
    </location>
</feature>
<dbReference type="PANTHER" id="PTHR45803">
    <property type="entry name" value="SOX100B"/>
    <property type="match status" value="1"/>
</dbReference>
<organism evidence="9 10">
    <name type="scientific">Aureobasidium melanogenum</name>
    <name type="common">Aureobasidium pullulans var. melanogenum</name>
    <dbReference type="NCBI Taxonomy" id="46634"/>
    <lineage>
        <taxon>Eukaryota</taxon>
        <taxon>Fungi</taxon>
        <taxon>Dikarya</taxon>
        <taxon>Ascomycota</taxon>
        <taxon>Pezizomycotina</taxon>
        <taxon>Dothideomycetes</taxon>
        <taxon>Dothideomycetidae</taxon>
        <taxon>Dothideales</taxon>
        <taxon>Saccotheciaceae</taxon>
        <taxon>Aureobasidium</taxon>
    </lineage>
</organism>
<accession>A0A9P8EXD5</accession>
<feature type="non-terminal residue" evidence="9">
    <location>
        <position position="401"/>
    </location>
</feature>